<dbReference type="EMBL" id="LRBV02000010">
    <property type="status" value="NOT_ANNOTATED_CDS"/>
    <property type="molecule type" value="Genomic_DNA"/>
</dbReference>
<evidence type="ECO:0000313" key="2">
    <source>
        <dbReference type="Proteomes" id="UP000594261"/>
    </source>
</evidence>
<accession>A0A7N2MU09</accession>
<name>A0A7N2MU09_QUELO</name>
<dbReference type="InterPro" id="IPR044972">
    <property type="entry name" value="Mot1"/>
</dbReference>
<dbReference type="GO" id="GO:0017025">
    <property type="term" value="F:TBP-class protein binding"/>
    <property type="evidence" value="ECO:0007669"/>
    <property type="project" value="InterPro"/>
</dbReference>
<dbReference type="InParanoid" id="A0A7N2MU09"/>
<dbReference type="Proteomes" id="UP000594261">
    <property type="component" value="Chromosome 10"/>
</dbReference>
<dbReference type="EnsemblPlants" id="QL10p058190:mrna">
    <property type="protein sequence ID" value="QL10p058190:mrna"/>
    <property type="gene ID" value="QL10p058190"/>
</dbReference>
<dbReference type="GO" id="GO:0003677">
    <property type="term" value="F:DNA binding"/>
    <property type="evidence" value="ECO:0007669"/>
    <property type="project" value="InterPro"/>
</dbReference>
<dbReference type="Gramene" id="QL10p058190:mrna">
    <property type="protein sequence ID" value="QL10p058190:mrna"/>
    <property type="gene ID" value="QL10p058190"/>
</dbReference>
<organism evidence="1 2">
    <name type="scientific">Quercus lobata</name>
    <name type="common">Valley oak</name>
    <dbReference type="NCBI Taxonomy" id="97700"/>
    <lineage>
        <taxon>Eukaryota</taxon>
        <taxon>Viridiplantae</taxon>
        <taxon>Streptophyta</taxon>
        <taxon>Embryophyta</taxon>
        <taxon>Tracheophyta</taxon>
        <taxon>Spermatophyta</taxon>
        <taxon>Magnoliopsida</taxon>
        <taxon>eudicotyledons</taxon>
        <taxon>Gunneridae</taxon>
        <taxon>Pentapetalae</taxon>
        <taxon>rosids</taxon>
        <taxon>fabids</taxon>
        <taxon>Fagales</taxon>
        <taxon>Fagaceae</taxon>
        <taxon>Quercus</taxon>
    </lineage>
</organism>
<dbReference type="PANTHER" id="PTHR36498">
    <property type="entry name" value="TATA-BINDING PROTEIN-ASSOCIATED FACTOR 172"/>
    <property type="match status" value="1"/>
</dbReference>
<reference evidence="1 2" key="1">
    <citation type="journal article" date="2016" name="G3 (Bethesda)">
        <title>First Draft Assembly and Annotation of the Genome of a California Endemic Oak Quercus lobata Nee (Fagaceae).</title>
        <authorList>
            <person name="Sork V.L."/>
            <person name="Fitz-Gibbon S.T."/>
            <person name="Puiu D."/>
            <person name="Crepeau M."/>
            <person name="Gugger P.F."/>
            <person name="Sherman R."/>
            <person name="Stevens K."/>
            <person name="Langley C.H."/>
            <person name="Pellegrini M."/>
            <person name="Salzberg S.L."/>
        </authorList>
    </citation>
    <scope>NUCLEOTIDE SEQUENCE [LARGE SCALE GENOMIC DNA]</scope>
    <source>
        <strain evidence="1 2">cv. SW786</strain>
    </source>
</reference>
<dbReference type="PANTHER" id="PTHR36498:SF1">
    <property type="entry name" value="TATA-BINDING PROTEIN-ASSOCIATED FACTOR 172"/>
    <property type="match status" value="1"/>
</dbReference>
<keyword evidence="2" id="KW-1185">Reference proteome</keyword>
<dbReference type="AlphaFoldDB" id="A0A7N2MU09"/>
<dbReference type="GO" id="GO:0016887">
    <property type="term" value="F:ATP hydrolysis activity"/>
    <property type="evidence" value="ECO:0007669"/>
    <property type="project" value="InterPro"/>
</dbReference>
<evidence type="ECO:0000313" key="1">
    <source>
        <dbReference type="EnsemblPlants" id="QL10p058190:mrna"/>
    </source>
</evidence>
<reference evidence="1" key="2">
    <citation type="submission" date="2021-01" db="UniProtKB">
        <authorList>
            <consortium name="EnsemblPlants"/>
        </authorList>
    </citation>
    <scope>IDENTIFICATION</scope>
</reference>
<proteinExistence type="predicted"/>
<sequence length="110" mass="12987">MSFLDVNNDEDSLEHDGDGRWPFHSFFEQLILDIFDPGKRFFPPSTILFLIVWEVRHGSVMALREIFTQQGASTGVFMPKKARMRLGGWRTRVRRGTRRPMWLPTRWCCV</sequence>
<protein>
    <submittedName>
        <fullName evidence="1">Uncharacterized protein</fullName>
    </submittedName>
</protein>